<dbReference type="InterPro" id="IPR021410">
    <property type="entry name" value="FAF"/>
</dbReference>
<keyword evidence="4" id="KW-1185">Reference proteome</keyword>
<dbReference type="OMA" id="RCKEGGH"/>
<dbReference type="Gramene" id="Kaladp0013s0011.1.v1.1">
    <property type="protein sequence ID" value="Kaladp0013s0011.1.v1.1.CDS.1"/>
    <property type="gene ID" value="Kaladp0013s0011.v1.1"/>
</dbReference>
<protein>
    <recommendedName>
        <fullName evidence="2">FAF domain-containing protein</fullName>
    </recommendedName>
</protein>
<name>A0A7N0SYJ4_KALFE</name>
<reference evidence="3" key="1">
    <citation type="submission" date="2021-01" db="UniProtKB">
        <authorList>
            <consortium name="EnsemblPlants"/>
        </authorList>
    </citation>
    <scope>IDENTIFICATION</scope>
</reference>
<sequence length="316" mass="34927">MSTVVYQGLHQSRLESQLMESRTLKLKLSSPKLVFSHSLEMALQPRVAAVPADCDSKKLDGPISPNIGGWSILQSLPHTTTQTQFEKLQAGPYVHPSATHSAFWLSEKSLDLCTESLGSETGSEFIENSIFSSSACENKIPVKREQRQARNREVAAAKKQLFPPPLTTMCGPDAIHVRAHREDGRLILKASKTPVRRSCFQVDRSNGRLRLSFPGSNSTINTCSSNECEQDEDAKHTNEDDAKLECNPEKPCCSDENGKKNDTGRVGLERMGDAERTSSCCRCNESHKNSNKKKQGVMLMTSSMVKLEPLCWVASS</sequence>
<feature type="domain" description="FAF" evidence="2">
    <location>
        <begin position="162"/>
        <end position="213"/>
    </location>
</feature>
<dbReference type="PANTHER" id="PTHR33155:SF4">
    <property type="entry name" value="PROTEIN FANTASTIC FOUR 3"/>
    <property type="match status" value="1"/>
</dbReference>
<organism evidence="3 4">
    <name type="scientific">Kalanchoe fedtschenkoi</name>
    <name type="common">Lavender scallops</name>
    <name type="synonym">South American air plant</name>
    <dbReference type="NCBI Taxonomy" id="63787"/>
    <lineage>
        <taxon>Eukaryota</taxon>
        <taxon>Viridiplantae</taxon>
        <taxon>Streptophyta</taxon>
        <taxon>Embryophyta</taxon>
        <taxon>Tracheophyta</taxon>
        <taxon>Spermatophyta</taxon>
        <taxon>Magnoliopsida</taxon>
        <taxon>eudicotyledons</taxon>
        <taxon>Gunneridae</taxon>
        <taxon>Pentapetalae</taxon>
        <taxon>Saxifragales</taxon>
        <taxon>Crassulaceae</taxon>
        <taxon>Kalanchoe</taxon>
    </lineage>
</organism>
<proteinExistence type="inferred from homology"/>
<dbReference type="Proteomes" id="UP000594263">
    <property type="component" value="Unplaced"/>
</dbReference>
<dbReference type="InterPro" id="IPR046431">
    <property type="entry name" value="FAF_dom"/>
</dbReference>
<accession>A0A7N0SYJ4</accession>
<comment type="similarity">
    <text evidence="1">Belongs to the fantastic four family.</text>
</comment>
<evidence type="ECO:0000256" key="1">
    <source>
        <dbReference type="ARBA" id="ARBA00008690"/>
    </source>
</evidence>
<evidence type="ECO:0000313" key="3">
    <source>
        <dbReference type="EnsemblPlants" id="Kaladp0013s0011.1.v1.1.CDS.1"/>
    </source>
</evidence>
<evidence type="ECO:0000259" key="2">
    <source>
        <dbReference type="Pfam" id="PF11250"/>
    </source>
</evidence>
<dbReference type="Pfam" id="PF11250">
    <property type="entry name" value="FAF"/>
    <property type="match status" value="1"/>
</dbReference>
<evidence type="ECO:0000313" key="4">
    <source>
        <dbReference type="Proteomes" id="UP000594263"/>
    </source>
</evidence>
<dbReference type="AlphaFoldDB" id="A0A7N0SYJ4"/>
<dbReference type="EnsemblPlants" id="Kaladp0013s0011.1.v1.1">
    <property type="protein sequence ID" value="Kaladp0013s0011.1.v1.1.CDS.1"/>
    <property type="gene ID" value="Kaladp0013s0011.v1.1"/>
</dbReference>
<dbReference type="PANTHER" id="PTHR33155">
    <property type="entry name" value="FANTASTIC FOUR-LIKE PROTEIN (DUF3049)"/>
    <property type="match status" value="1"/>
</dbReference>